<evidence type="ECO:0000313" key="16">
    <source>
        <dbReference type="EMBL" id="PZS87177.1"/>
    </source>
</evidence>
<evidence type="ECO:0000256" key="6">
    <source>
        <dbReference type="ARBA" id="ARBA00022692"/>
    </source>
</evidence>
<organism evidence="16 17">
    <name type="scientific">Stenotrophomonas maltophilia</name>
    <name type="common">Pseudomonas maltophilia</name>
    <name type="synonym">Xanthomonas maltophilia</name>
    <dbReference type="NCBI Taxonomy" id="40324"/>
    <lineage>
        <taxon>Bacteria</taxon>
        <taxon>Pseudomonadati</taxon>
        <taxon>Pseudomonadota</taxon>
        <taxon>Gammaproteobacteria</taxon>
        <taxon>Lysobacterales</taxon>
        <taxon>Lysobacteraceae</taxon>
        <taxon>Stenotrophomonas</taxon>
        <taxon>Stenotrophomonas maltophilia group</taxon>
    </lineage>
</organism>
<dbReference type="PROSITE" id="PS52016">
    <property type="entry name" value="TONB_DEPENDENT_REC_3"/>
    <property type="match status" value="1"/>
</dbReference>
<dbReference type="InterPro" id="IPR000531">
    <property type="entry name" value="Beta-barrel_TonB"/>
</dbReference>
<dbReference type="PANTHER" id="PTHR32552:SF74">
    <property type="entry name" value="HYDROXAMATE SIDEROPHORE RECEPTOR FHUE"/>
    <property type="match status" value="1"/>
</dbReference>
<evidence type="ECO:0000256" key="1">
    <source>
        <dbReference type="ARBA" id="ARBA00004571"/>
    </source>
</evidence>
<evidence type="ECO:0000259" key="15">
    <source>
        <dbReference type="SMART" id="SM00965"/>
    </source>
</evidence>
<keyword evidence="9 12" id="KW-0472">Membrane</keyword>
<comment type="subcellular location">
    <subcellularLocation>
        <location evidence="1 12">Cell outer membrane</location>
        <topology evidence="1 12">Multi-pass membrane protein</topology>
    </subcellularLocation>
</comment>
<evidence type="ECO:0000256" key="2">
    <source>
        <dbReference type="ARBA" id="ARBA00009810"/>
    </source>
</evidence>
<evidence type="ECO:0000313" key="17">
    <source>
        <dbReference type="Proteomes" id="UP000249614"/>
    </source>
</evidence>
<dbReference type="AlphaFoldDB" id="A0A2W6HUN6"/>
<dbReference type="InterPro" id="IPR012910">
    <property type="entry name" value="Plug_dom"/>
</dbReference>
<proteinExistence type="inferred from homology"/>
<gene>
    <name evidence="16" type="ORF">A7X83_01850</name>
</gene>
<dbReference type="Gene3D" id="3.55.50.30">
    <property type="match status" value="1"/>
</dbReference>
<dbReference type="InterPro" id="IPR036942">
    <property type="entry name" value="Beta-barrel_TonB_sf"/>
</dbReference>
<evidence type="ECO:0000256" key="7">
    <source>
        <dbReference type="ARBA" id="ARBA00023004"/>
    </source>
</evidence>
<dbReference type="EMBL" id="LXXM01000237">
    <property type="protein sequence ID" value="PZS87177.1"/>
    <property type="molecule type" value="Genomic_DNA"/>
</dbReference>
<keyword evidence="4 12" id="KW-1134">Transmembrane beta strand</keyword>
<keyword evidence="14" id="KW-0732">Signal</keyword>
<keyword evidence="6 12" id="KW-0812">Transmembrane</keyword>
<dbReference type="InterPro" id="IPR037066">
    <property type="entry name" value="Plug_dom_sf"/>
</dbReference>
<dbReference type="Pfam" id="PF07660">
    <property type="entry name" value="STN"/>
    <property type="match status" value="1"/>
</dbReference>
<evidence type="ECO:0000256" key="8">
    <source>
        <dbReference type="ARBA" id="ARBA00023077"/>
    </source>
</evidence>
<dbReference type="Pfam" id="PF07715">
    <property type="entry name" value="Plug"/>
    <property type="match status" value="1"/>
</dbReference>
<reference evidence="16 17" key="1">
    <citation type="submission" date="2016-05" db="EMBL/GenBank/DDBJ databases">
        <authorList>
            <person name="Lavstsen T."/>
            <person name="Jespersen J.S."/>
        </authorList>
    </citation>
    <scope>NUCLEOTIDE SEQUENCE [LARGE SCALE GENOMIC DNA]</scope>
    <source>
        <strain evidence="16 17">SM-5815</strain>
    </source>
</reference>
<evidence type="ECO:0000256" key="14">
    <source>
        <dbReference type="SAM" id="SignalP"/>
    </source>
</evidence>
<feature type="domain" description="Secretin/TonB short N-terminal" evidence="15">
    <location>
        <begin position="71"/>
        <end position="122"/>
    </location>
</feature>
<dbReference type="GO" id="GO:0038023">
    <property type="term" value="F:signaling receptor activity"/>
    <property type="evidence" value="ECO:0007669"/>
    <property type="project" value="InterPro"/>
</dbReference>
<feature type="chain" id="PRO_5015979325" evidence="14">
    <location>
        <begin position="37"/>
        <end position="821"/>
    </location>
</feature>
<keyword evidence="5" id="KW-0410">Iron transport</keyword>
<evidence type="ECO:0000256" key="12">
    <source>
        <dbReference type="PROSITE-ProRule" id="PRU01360"/>
    </source>
</evidence>
<keyword evidence="10 16" id="KW-0675">Receptor</keyword>
<evidence type="ECO:0000256" key="9">
    <source>
        <dbReference type="ARBA" id="ARBA00023136"/>
    </source>
</evidence>
<dbReference type="SMART" id="SM00965">
    <property type="entry name" value="STN"/>
    <property type="match status" value="1"/>
</dbReference>
<evidence type="ECO:0000256" key="10">
    <source>
        <dbReference type="ARBA" id="ARBA00023170"/>
    </source>
</evidence>
<keyword evidence="7" id="KW-0408">Iron</keyword>
<comment type="similarity">
    <text evidence="2 12 13">Belongs to the TonB-dependent receptor family.</text>
</comment>
<dbReference type="PANTHER" id="PTHR32552">
    <property type="entry name" value="FERRICHROME IRON RECEPTOR-RELATED"/>
    <property type="match status" value="1"/>
</dbReference>
<feature type="signal peptide" evidence="14">
    <location>
        <begin position="1"/>
        <end position="36"/>
    </location>
</feature>
<protein>
    <submittedName>
        <fullName evidence="16">TonB-dependent receptor</fullName>
    </submittedName>
</protein>
<sequence>MGYMKIKRALVARAFSTGVQARRLPLLALCISSALAAPAIAQAQPAARMQFAIPAQPLDAALRSFSEQSRQQVLFSESAVAGRRAPALNGSYTPQEALARLLEGSGVRVNASRPGVFTLVQEAASPGRGKDTQTTLQTINVTANAPSDGAYTVRELSLGKLGQTIRQTPQSVSVITRQQLDDRNLTTLDEALAQTTGVTKTARNFGNHKFSIRSFTVDDNNYLVDGVAGIVYAPVGWLPIDTAVLERVEVLRGAGGMMLGAADPSGAINMVRKRPRDQAHLDLAATLGSWDNYRLEVDGGGPLNAAGSVRGRLVAAYQDRGYFQQGTSSKAPVAYGVIDADLGADTTLTFGLRHQQSDTDGYWLFGLPRYTDGGALDITRSTSLIQDWNRQEGSVDEAFAEAEHRFNERWKARLSVNRTESDLDQRVAVPLGGVDRATGVGSRFYDIYFNRSRVRSDGIDLHTTGSFDAFGRSHQVLLGAMWSRQRTRQSSADLAIDVPIDVYAPDHSAIGQPNQPAWDWAENARAQQSGVYSNLRLQLAEPLHLTLGGRLSWVKYQSSDGFSGARSRDYEQKHEFTPYAGLVYDLGPQWSVYASYADTFQPQSSYVTSSGSVLDPAIGANYELGVKGELNDGRLNVSAAVFSIRKTGNAVVDESDPGSCRGSLASSDCYRNGGKLRSKGFELEASGELAPGWQMMAGYTHVTSRDDEGATISAETPRHLLRLSTSYQLPGKWNAFSVGGGVSAQSSYSYPAYDDPDWRMGAAGRAVWDLRAGYRINPRWSVGLNVANLFDTRYYAMLSQIRRGNFFGEPRNVTLTLRGSL</sequence>
<keyword evidence="3 12" id="KW-0813">Transport</keyword>
<dbReference type="GO" id="GO:0009279">
    <property type="term" value="C:cell outer membrane"/>
    <property type="evidence" value="ECO:0007669"/>
    <property type="project" value="UniProtKB-SubCell"/>
</dbReference>
<dbReference type="CDD" id="cd01347">
    <property type="entry name" value="ligand_gated_channel"/>
    <property type="match status" value="1"/>
</dbReference>
<dbReference type="Pfam" id="PF00593">
    <property type="entry name" value="TonB_dep_Rec_b-barrel"/>
    <property type="match status" value="1"/>
</dbReference>
<dbReference type="InterPro" id="IPR011662">
    <property type="entry name" value="Secretin/TonB_short_N"/>
</dbReference>
<evidence type="ECO:0000256" key="4">
    <source>
        <dbReference type="ARBA" id="ARBA00022452"/>
    </source>
</evidence>
<keyword evidence="11 12" id="KW-0998">Cell outer membrane</keyword>
<dbReference type="InterPro" id="IPR039426">
    <property type="entry name" value="TonB-dep_rcpt-like"/>
</dbReference>
<evidence type="ECO:0000256" key="3">
    <source>
        <dbReference type="ARBA" id="ARBA00022448"/>
    </source>
</evidence>
<name>A0A2W6HUN6_STEMA</name>
<evidence type="ECO:0000256" key="5">
    <source>
        <dbReference type="ARBA" id="ARBA00022496"/>
    </source>
</evidence>
<comment type="caution">
    <text evidence="16">The sequence shown here is derived from an EMBL/GenBank/DDBJ whole genome shotgun (WGS) entry which is preliminary data.</text>
</comment>
<keyword evidence="5" id="KW-0406">Ion transport</keyword>
<evidence type="ECO:0000256" key="13">
    <source>
        <dbReference type="RuleBase" id="RU003357"/>
    </source>
</evidence>
<dbReference type="GO" id="GO:0015344">
    <property type="term" value="F:siderophore uptake transmembrane transporter activity"/>
    <property type="evidence" value="ECO:0007669"/>
    <property type="project" value="TreeGrafter"/>
</dbReference>
<dbReference type="InterPro" id="IPR010105">
    <property type="entry name" value="TonB_sidphr_rcpt"/>
</dbReference>
<keyword evidence="8 13" id="KW-0798">TonB box</keyword>
<dbReference type="SUPFAM" id="SSF56935">
    <property type="entry name" value="Porins"/>
    <property type="match status" value="1"/>
</dbReference>
<dbReference type="Gene3D" id="2.40.170.20">
    <property type="entry name" value="TonB-dependent receptor, beta-barrel domain"/>
    <property type="match status" value="1"/>
</dbReference>
<accession>A0A2W6HUN6</accession>
<dbReference type="Gene3D" id="2.170.130.10">
    <property type="entry name" value="TonB-dependent receptor, plug domain"/>
    <property type="match status" value="1"/>
</dbReference>
<dbReference type="NCBIfam" id="TIGR01783">
    <property type="entry name" value="TonB-siderophor"/>
    <property type="match status" value="1"/>
</dbReference>
<evidence type="ECO:0000256" key="11">
    <source>
        <dbReference type="ARBA" id="ARBA00023237"/>
    </source>
</evidence>
<dbReference type="GO" id="GO:0015891">
    <property type="term" value="P:siderophore transport"/>
    <property type="evidence" value="ECO:0007669"/>
    <property type="project" value="InterPro"/>
</dbReference>
<dbReference type="Proteomes" id="UP000249614">
    <property type="component" value="Unassembled WGS sequence"/>
</dbReference>